<accession>A0AAE0ES37</accession>
<reference evidence="1 2" key="1">
    <citation type="journal article" date="2015" name="Genome Biol. Evol.">
        <title>Comparative Genomics of a Bacterivorous Green Alga Reveals Evolutionary Causalities and Consequences of Phago-Mixotrophic Mode of Nutrition.</title>
        <authorList>
            <person name="Burns J.A."/>
            <person name="Paasch A."/>
            <person name="Narechania A."/>
            <person name="Kim E."/>
        </authorList>
    </citation>
    <scope>NUCLEOTIDE SEQUENCE [LARGE SCALE GENOMIC DNA]</scope>
    <source>
        <strain evidence="1 2">PLY_AMNH</strain>
    </source>
</reference>
<sequence length="935" mass="99440">GERVVVCGVGSKGEARGGVRWPGWPGAAYCGVRVRGAWWCALWGKGGRVVVCGVGARAGASWCAVWGQGGRVVVCGCLCLTIFVLFVQLDFLSAMVFNPESAEWVAEGLKLNYPSKMEGLGKAPLVQQLSEALLQGARDAQKKAPWRGRAHTYLRLFSALTVAGMLPPSQPQIDFWLSELSAATRWSSGMVRLGSALLFSLACEAQVGGSAALLNTALRAVLLCGASARKAPPSAHAVEAAGDSSDCHMVDATEDGVKAAATVAEVEAKTLAVWLRVHLLVGQIRPLQEELQRAIGMQLIPAESIKALAALAAKEGLLEPADVAAALMELPSPQNLGARTPPSCSSALALYMDALLQLLMIHPDLCSTAGLHSLVEGALLAAEDPLHPALPALVSTLVSPARAPPHQMPGAVPAPPPLLPDKLQCVLHGSSRLAAQVLVGYYVMCLEEAEALQGCIEGREMLLAALPMETLCAHVQRQAKKDEVYAALMPRFVGLAAWLLPDCCSAEHLMDPAPLQCSSSKSFAAAVLQAASQPAPPQEVAAEAAHRLDVVKSSAVPRGRSGRTGEVTWTEAAVRGAMARASVAPLEAALCLEALIGRSPDCSQPVDESCDAIRWPTELAVVQSLGPQLVDAGCQRRLQHLFHTWWAALPRPVRSELLPHLLRALGGLQEGGVVSLAELHRAPLAMLTCHPAVWTVPSLVAVLLGELSSILEASRRALAHSQVVRPDELANVTLAQMSAVVQMLLETCQTAEGRVCEEHDYHECRTLIFSYLHKLFLEDPLLLKCVHFQGYDAGVLQKVVAEVPCMHACVAFVPELLAQPKPAQQLFGALLAFHLAAQYPLEASLAAAQMALDRACAAVDAADDQYLEVVVEALTHAAAALPQLLPQTLHILRYCVSSGSPSELRAKAKSAFEELAQRRILLGELPRDTVLLERS</sequence>
<evidence type="ECO:0000313" key="2">
    <source>
        <dbReference type="Proteomes" id="UP001190700"/>
    </source>
</evidence>
<dbReference type="GO" id="GO:0032039">
    <property type="term" value="C:integrator complex"/>
    <property type="evidence" value="ECO:0007669"/>
    <property type="project" value="InterPro"/>
</dbReference>
<organism evidence="1 2">
    <name type="scientific">Cymbomonas tetramitiformis</name>
    <dbReference type="NCBI Taxonomy" id="36881"/>
    <lineage>
        <taxon>Eukaryota</taxon>
        <taxon>Viridiplantae</taxon>
        <taxon>Chlorophyta</taxon>
        <taxon>Pyramimonadophyceae</taxon>
        <taxon>Pyramimonadales</taxon>
        <taxon>Pyramimonadaceae</taxon>
        <taxon>Cymbomonas</taxon>
    </lineage>
</organism>
<evidence type="ECO:0000313" key="1">
    <source>
        <dbReference type="EMBL" id="KAK3237982.1"/>
    </source>
</evidence>
<dbReference type="EMBL" id="LGRX02034370">
    <property type="protein sequence ID" value="KAK3237982.1"/>
    <property type="molecule type" value="Genomic_DNA"/>
</dbReference>
<comment type="caution">
    <text evidence="1">The sequence shown here is derived from an EMBL/GenBank/DDBJ whole genome shotgun (WGS) entry which is preliminary data.</text>
</comment>
<proteinExistence type="predicted"/>
<dbReference type="PANTHER" id="PTHR28608:SF1">
    <property type="entry name" value="INTEGRATOR COMPLEX SUBUNIT 2"/>
    <property type="match status" value="1"/>
</dbReference>
<dbReference type="InterPro" id="IPR029321">
    <property type="entry name" value="INTS2"/>
</dbReference>
<feature type="non-terminal residue" evidence="1">
    <location>
        <position position="1"/>
    </location>
</feature>
<gene>
    <name evidence="1" type="ORF">CYMTET_51973</name>
</gene>
<dbReference type="PANTHER" id="PTHR28608">
    <property type="entry name" value="INTEGRATOR COMPLEX SUBUNIT 2"/>
    <property type="match status" value="1"/>
</dbReference>
<dbReference type="AlphaFoldDB" id="A0AAE0ES37"/>
<keyword evidence="2" id="KW-1185">Reference proteome</keyword>
<name>A0AAE0ES37_9CHLO</name>
<protein>
    <submittedName>
        <fullName evidence="1">Uncharacterized protein</fullName>
    </submittedName>
</protein>
<dbReference type="Pfam" id="PF14750">
    <property type="entry name" value="INTS2"/>
    <property type="match status" value="1"/>
</dbReference>
<dbReference type="Proteomes" id="UP001190700">
    <property type="component" value="Unassembled WGS sequence"/>
</dbReference>
<dbReference type="GO" id="GO:0034472">
    <property type="term" value="P:snRNA 3'-end processing"/>
    <property type="evidence" value="ECO:0007669"/>
    <property type="project" value="TreeGrafter"/>
</dbReference>